<accession>A0A9W5EYH6</accession>
<reference evidence="8 9" key="1">
    <citation type="submission" date="2015-11" db="EMBL/GenBank/DDBJ databases">
        <authorList>
            <consortium name="Pathogen Informatics"/>
        </authorList>
    </citation>
    <scope>NUCLEOTIDE SEQUENCE [LARGE SCALE GENOMIC DNA]</scope>
    <source>
        <strain evidence="8 9">006A-0191</strain>
    </source>
</reference>
<dbReference type="PANTHER" id="PTHR37937">
    <property type="entry name" value="CONJUGATIVE TRANSFER: DNA TRANSPORT"/>
    <property type="match status" value="1"/>
</dbReference>
<dbReference type="Pfam" id="PF10412">
    <property type="entry name" value="TrwB_AAD_bind"/>
    <property type="match status" value="1"/>
</dbReference>
<dbReference type="Gene3D" id="1.10.8.80">
    <property type="entry name" value="Magnesium chelatase subunit I, C-Terminal domain"/>
    <property type="match status" value="1"/>
</dbReference>
<evidence type="ECO:0000256" key="5">
    <source>
        <dbReference type="ARBA" id="ARBA00023136"/>
    </source>
</evidence>
<keyword evidence="3" id="KW-0812">Transmembrane</keyword>
<keyword evidence="5" id="KW-0472">Membrane</keyword>
<evidence type="ECO:0000259" key="7">
    <source>
        <dbReference type="Pfam" id="PF10412"/>
    </source>
</evidence>
<dbReference type="InterPro" id="IPR027417">
    <property type="entry name" value="P-loop_NTPase"/>
</dbReference>
<dbReference type="PANTHER" id="PTHR37937:SF1">
    <property type="entry name" value="CONJUGATIVE TRANSFER: DNA TRANSPORT"/>
    <property type="match status" value="1"/>
</dbReference>
<evidence type="ECO:0000256" key="4">
    <source>
        <dbReference type="ARBA" id="ARBA00022989"/>
    </source>
</evidence>
<feature type="domain" description="Type IV secretion system coupling protein TraD DNA-binding" evidence="7">
    <location>
        <begin position="12"/>
        <end position="326"/>
    </location>
</feature>
<dbReference type="InterPro" id="IPR051539">
    <property type="entry name" value="T4SS-coupling_protein"/>
</dbReference>
<keyword evidence="2" id="KW-1003">Cell membrane</keyword>
<proteinExistence type="predicted"/>
<evidence type="ECO:0000256" key="2">
    <source>
        <dbReference type="ARBA" id="ARBA00022475"/>
    </source>
</evidence>
<evidence type="ECO:0000313" key="8">
    <source>
        <dbReference type="EMBL" id="CUU83168.1"/>
    </source>
</evidence>
<dbReference type="Proteomes" id="UP000052257">
    <property type="component" value="Unassembled WGS sequence"/>
</dbReference>
<sequence>MMQLFDSYINSKKVIVDVKGDYTSIYQKAEDKIFCPLDQRTIKWNIFNDIETYEDIANVALSLIPENPKVQDPYFDNAARAVLAGILIGLSKTYKPNNKLLWETISSSDAIFEIMKNDEEAKQKMHTYLGEDPNDKRVGSIISSISAMAGRAIEAISDIDGDFSFKKWANNINDKSSVFLIADPKYLDILLPTYKTIIKIISSEILSMPDNEHRADGEQNEIFFWLDEFPRFRKLQKIVDLMTLGRSKGGKVVWAAQTDKQLEKEYGKEGAIEILDSTNTLFIYRTTVAKDFEEYLGKQEVLEYSENRSFGPHPYRDGGTYGKQKKPNL</sequence>
<keyword evidence="4" id="KW-1133">Transmembrane helix</keyword>
<dbReference type="EMBL" id="FAUW01000003">
    <property type="protein sequence ID" value="CUU83168.1"/>
    <property type="molecule type" value="Genomic_DNA"/>
</dbReference>
<dbReference type="GO" id="GO:0005886">
    <property type="term" value="C:plasma membrane"/>
    <property type="evidence" value="ECO:0007669"/>
    <property type="project" value="UniProtKB-SubCell"/>
</dbReference>
<dbReference type="Gene3D" id="3.40.50.300">
    <property type="entry name" value="P-loop containing nucleotide triphosphate hydrolases"/>
    <property type="match status" value="1"/>
</dbReference>
<evidence type="ECO:0000256" key="6">
    <source>
        <dbReference type="SAM" id="MobiDB-lite"/>
    </source>
</evidence>
<gene>
    <name evidence="8" type="primary">traD</name>
    <name evidence="8" type="ORF">ERS739220_01400</name>
</gene>
<dbReference type="CDD" id="cd01127">
    <property type="entry name" value="TrwB_TraG_TraD_VirD4"/>
    <property type="match status" value="1"/>
</dbReference>
<comment type="caution">
    <text evidence="8">The sequence shown here is derived from an EMBL/GenBank/DDBJ whole genome shotgun (WGS) entry which is preliminary data.</text>
</comment>
<evidence type="ECO:0000256" key="1">
    <source>
        <dbReference type="ARBA" id="ARBA00004651"/>
    </source>
</evidence>
<evidence type="ECO:0000256" key="3">
    <source>
        <dbReference type="ARBA" id="ARBA00022692"/>
    </source>
</evidence>
<feature type="region of interest" description="Disordered" evidence="6">
    <location>
        <begin position="307"/>
        <end position="329"/>
    </location>
</feature>
<dbReference type="AlphaFoldDB" id="A0A9W5EYH6"/>
<protein>
    <submittedName>
        <fullName evidence="8">DNA transport protein TraD</fullName>
    </submittedName>
</protein>
<evidence type="ECO:0000313" key="9">
    <source>
        <dbReference type="Proteomes" id="UP000052257"/>
    </source>
</evidence>
<comment type="subcellular location">
    <subcellularLocation>
        <location evidence="1">Cell membrane</location>
        <topology evidence="1">Multi-pass membrane protein</topology>
    </subcellularLocation>
</comment>
<name>A0A9W5EYH6_CAMHY</name>
<dbReference type="SUPFAM" id="SSF52540">
    <property type="entry name" value="P-loop containing nucleoside triphosphate hydrolases"/>
    <property type="match status" value="1"/>
</dbReference>
<dbReference type="InterPro" id="IPR019476">
    <property type="entry name" value="T4SS_TraD_DNA-bd"/>
</dbReference>
<organism evidence="8 9">
    <name type="scientific">Campylobacter hyointestinalis subsp. hyointestinalis</name>
    <dbReference type="NCBI Taxonomy" id="91352"/>
    <lineage>
        <taxon>Bacteria</taxon>
        <taxon>Pseudomonadati</taxon>
        <taxon>Campylobacterota</taxon>
        <taxon>Epsilonproteobacteria</taxon>
        <taxon>Campylobacterales</taxon>
        <taxon>Campylobacteraceae</taxon>
        <taxon>Campylobacter</taxon>
    </lineage>
</organism>